<comment type="caution">
    <text evidence="1">The sequence shown here is derived from an EMBL/GenBank/DDBJ whole genome shotgun (WGS) entry which is preliminary data.</text>
</comment>
<dbReference type="Proteomes" id="UP000749559">
    <property type="component" value="Unassembled WGS sequence"/>
</dbReference>
<dbReference type="CDD" id="cd02970">
    <property type="entry name" value="PRX_like2"/>
    <property type="match status" value="1"/>
</dbReference>
<dbReference type="InterPro" id="IPR032801">
    <property type="entry name" value="PXL2A/B/C"/>
</dbReference>
<dbReference type="Gene3D" id="3.40.30.10">
    <property type="entry name" value="Glutaredoxin"/>
    <property type="match status" value="1"/>
</dbReference>
<sequence length="226" mass="26369">MEDRNEEENISEVQDVEMSRTEKEEFVIDLDGVEDYEVLDRSDKKIKFGNLYKDQKTIVIFIRNFLCFMYREYVEDLVKINEDDLKESGVKLILIGCADTKFLDAYIKDTKLKFPIYVDPERKLYKMIGLLDKPRKTVMCRESKHVKSGKVVGLMKMVWKTMTSGYQELQGDMEQQGGAFILGPGNDVHFYHIDLVSNDHCPINDLMEKCGLPFINFPNDKRPENI</sequence>
<dbReference type="OrthoDB" id="40334at2759"/>
<dbReference type="PANTHER" id="PTHR28630">
    <property type="match status" value="1"/>
</dbReference>
<dbReference type="PANTHER" id="PTHR28630:SF3">
    <property type="entry name" value="PEROXIREDOXIN-LIKE 2C"/>
    <property type="match status" value="1"/>
</dbReference>
<accession>A0A8S4N2U4</accession>
<name>A0A8S4N2U4_OWEFU</name>
<protein>
    <submittedName>
        <fullName evidence="1">Uncharacterized protein</fullName>
    </submittedName>
</protein>
<evidence type="ECO:0000313" key="1">
    <source>
        <dbReference type="EMBL" id="CAH1775545.1"/>
    </source>
</evidence>
<gene>
    <name evidence="1" type="ORF">OFUS_LOCUS2840</name>
</gene>
<dbReference type="SUPFAM" id="SSF52833">
    <property type="entry name" value="Thioredoxin-like"/>
    <property type="match status" value="1"/>
</dbReference>
<dbReference type="InterPro" id="IPR036249">
    <property type="entry name" value="Thioredoxin-like_sf"/>
</dbReference>
<keyword evidence="2" id="KW-1185">Reference proteome</keyword>
<reference evidence="1" key="1">
    <citation type="submission" date="2022-03" db="EMBL/GenBank/DDBJ databases">
        <authorList>
            <person name="Martin C."/>
        </authorList>
    </citation>
    <scope>NUCLEOTIDE SEQUENCE</scope>
</reference>
<dbReference type="AlphaFoldDB" id="A0A8S4N2U4"/>
<proteinExistence type="predicted"/>
<dbReference type="EMBL" id="CAIIXF020000001">
    <property type="protein sequence ID" value="CAH1775545.1"/>
    <property type="molecule type" value="Genomic_DNA"/>
</dbReference>
<evidence type="ECO:0000313" key="2">
    <source>
        <dbReference type="Proteomes" id="UP000749559"/>
    </source>
</evidence>
<organism evidence="1 2">
    <name type="scientific">Owenia fusiformis</name>
    <name type="common">Polychaete worm</name>
    <dbReference type="NCBI Taxonomy" id="6347"/>
    <lineage>
        <taxon>Eukaryota</taxon>
        <taxon>Metazoa</taxon>
        <taxon>Spiralia</taxon>
        <taxon>Lophotrochozoa</taxon>
        <taxon>Annelida</taxon>
        <taxon>Polychaeta</taxon>
        <taxon>Sedentaria</taxon>
        <taxon>Canalipalpata</taxon>
        <taxon>Sabellida</taxon>
        <taxon>Oweniida</taxon>
        <taxon>Oweniidae</taxon>
        <taxon>Owenia</taxon>
    </lineage>
</organism>
<dbReference type="Pfam" id="PF13911">
    <property type="entry name" value="AhpC-TSA_2"/>
    <property type="match status" value="1"/>
</dbReference>